<comment type="similarity">
    <text evidence="1">Belongs to the short-chain dehydrogenases/reductases (SDR) family.</text>
</comment>
<dbReference type="Pfam" id="PF00106">
    <property type="entry name" value="adh_short"/>
    <property type="match status" value="1"/>
</dbReference>
<name>A0A3N2PPL7_SODAK</name>
<protein>
    <submittedName>
        <fullName evidence="4">NAD(P)-binding protein</fullName>
    </submittedName>
</protein>
<dbReference type="SUPFAM" id="SSF51735">
    <property type="entry name" value="NAD(P)-binding Rossmann-fold domains"/>
    <property type="match status" value="1"/>
</dbReference>
<evidence type="ECO:0000256" key="1">
    <source>
        <dbReference type="ARBA" id="ARBA00006484"/>
    </source>
</evidence>
<dbReference type="Gene3D" id="3.40.50.720">
    <property type="entry name" value="NAD(P)-binding Rossmann-like Domain"/>
    <property type="match status" value="1"/>
</dbReference>
<dbReference type="PANTHER" id="PTHR24320:SF282">
    <property type="entry name" value="WW DOMAIN-CONTAINING OXIDOREDUCTASE"/>
    <property type="match status" value="1"/>
</dbReference>
<evidence type="ECO:0000313" key="4">
    <source>
        <dbReference type="EMBL" id="ROT36449.1"/>
    </source>
</evidence>
<dbReference type="Proteomes" id="UP000272025">
    <property type="component" value="Unassembled WGS sequence"/>
</dbReference>
<dbReference type="RefSeq" id="XP_028464255.1">
    <property type="nucleotide sequence ID" value="XM_028612491.1"/>
</dbReference>
<dbReference type="AlphaFoldDB" id="A0A3N2PPL7"/>
<dbReference type="GO" id="GO:0016491">
    <property type="term" value="F:oxidoreductase activity"/>
    <property type="evidence" value="ECO:0007669"/>
    <property type="project" value="UniProtKB-KW"/>
</dbReference>
<evidence type="ECO:0000256" key="2">
    <source>
        <dbReference type="ARBA" id="ARBA00022857"/>
    </source>
</evidence>
<dbReference type="OrthoDB" id="191139at2759"/>
<dbReference type="InterPro" id="IPR036291">
    <property type="entry name" value="NAD(P)-bd_dom_sf"/>
</dbReference>
<dbReference type="GeneID" id="39580969"/>
<dbReference type="InterPro" id="IPR002347">
    <property type="entry name" value="SDR_fam"/>
</dbReference>
<keyword evidence="5" id="KW-1185">Reference proteome</keyword>
<evidence type="ECO:0000313" key="5">
    <source>
        <dbReference type="Proteomes" id="UP000272025"/>
    </source>
</evidence>
<dbReference type="STRING" id="1314773.A0A3N2PPL7"/>
<evidence type="ECO:0000256" key="3">
    <source>
        <dbReference type="ARBA" id="ARBA00023002"/>
    </source>
</evidence>
<organism evidence="4 5">
    <name type="scientific">Sodiomyces alkalinus (strain CBS 110278 / VKM F-3762 / F11)</name>
    <name type="common">Alkaliphilic filamentous fungus</name>
    <dbReference type="NCBI Taxonomy" id="1314773"/>
    <lineage>
        <taxon>Eukaryota</taxon>
        <taxon>Fungi</taxon>
        <taxon>Dikarya</taxon>
        <taxon>Ascomycota</taxon>
        <taxon>Pezizomycotina</taxon>
        <taxon>Sordariomycetes</taxon>
        <taxon>Hypocreomycetidae</taxon>
        <taxon>Glomerellales</taxon>
        <taxon>Plectosphaerellaceae</taxon>
        <taxon>Sodiomyces</taxon>
    </lineage>
</organism>
<keyword evidence="3" id="KW-0560">Oxidoreductase</keyword>
<gene>
    <name evidence="4" type="ORF">SODALDRAFT_335549</name>
</gene>
<keyword evidence="2" id="KW-0521">NADP</keyword>
<reference evidence="4 5" key="1">
    <citation type="journal article" date="2018" name="Mol. Ecol.">
        <title>The obligate alkalophilic soda-lake fungus Sodiomyces alkalinus has shifted to a protein diet.</title>
        <authorList>
            <person name="Grum-Grzhimaylo A.A."/>
            <person name="Falkoski D.L."/>
            <person name="van den Heuvel J."/>
            <person name="Valero-Jimenez C.A."/>
            <person name="Min B."/>
            <person name="Choi I.G."/>
            <person name="Lipzen A."/>
            <person name="Daum C.G."/>
            <person name="Aanen D.K."/>
            <person name="Tsang A."/>
            <person name="Henrissat B."/>
            <person name="Bilanenko E.N."/>
            <person name="de Vries R.P."/>
            <person name="van Kan J.A.L."/>
            <person name="Grigoriev I.V."/>
            <person name="Debets A.J.M."/>
        </authorList>
    </citation>
    <scope>NUCLEOTIDE SEQUENCE [LARGE SCALE GENOMIC DNA]</scope>
    <source>
        <strain evidence="4 5">F11</strain>
    </source>
</reference>
<sequence>MGGFGDLFRLGSVLGGNARKFNPEKEIPNLQGKVILVTGGSDGLGKQAILEYARHSPSEIWMAVRNLEKANAAIADIRAQVPAAPPIRTLQLDLTSFASIDRAAAEFLAAATRLDILMLNAGVMATPAALTKDGYEAQFGTNHMGHALLTKRLLPLLERTAAEEPGADVRVVVLTSHGHEYAPKGGIQFDSLKTDGKALGVFVCYGQSKLANILFARRLAELYPRITAVSVHPGLVKTNLYGTDPSASAAAKAMVKALGGLFLTPEVGARHQLWASVAKGVRSGEFYKPLGVEGLGTPDTRNDALAERLWEWTEKELEAHA</sequence>
<dbReference type="PRINTS" id="PR00081">
    <property type="entry name" value="GDHRDH"/>
</dbReference>
<proteinExistence type="inferred from homology"/>
<dbReference type="PANTHER" id="PTHR24320">
    <property type="entry name" value="RETINOL DEHYDROGENASE"/>
    <property type="match status" value="1"/>
</dbReference>
<dbReference type="EMBL" id="ML119059">
    <property type="protein sequence ID" value="ROT36449.1"/>
    <property type="molecule type" value="Genomic_DNA"/>
</dbReference>
<accession>A0A3N2PPL7</accession>